<dbReference type="EMBL" id="BAABGA010000120">
    <property type="protein sequence ID" value="GAA4471261.1"/>
    <property type="molecule type" value="Genomic_DNA"/>
</dbReference>
<keyword evidence="1" id="KW-0472">Membrane</keyword>
<organism evidence="2 3">
    <name type="scientific">Novipirellula rosea</name>
    <dbReference type="NCBI Taxonomy" id="1031540"/>
    <lineage>
        <taxon>Bacteria</taxon>
        <taxon>Pseudomonadati</taxon>
        <taxon>Planctomycetota</taxon>
        <taxon>Planctomycetia</taxon>
        <taxon>Pirellulales</taxon>
        <taxon>Pirellulaceae</taxon>
        <taxon>Novipirellula</taxon>
    </lineage>
</organism>
<name>A0ABP8NQN1_9BACT</name>
<evidence type="ECO:0000313" key="2">
    <source>
        <dbReference type="EMBL" id="GAA4471261.1"/>
    </source>
</evidence>
<protein>
    <submittedName>
        <fullName evidence="2">Uncharacterized protein</fullName>
    </submittedName>
</protein>
<dbReference type="Proteomes" id="UP001500840">
    <property type="component" value="Unassembled WGS sequence"/>
</dbReference>
<feature type="transmembrane region" description="Helical" evidence="1">
    <location>
        <begin position="180"/>
        <end position="207"/>
    </location>
</feature>
<gene>
    <name evidence="2" type="ORF">GCM10023156_65550</name>
</gene>
<keyword evidence="1" id="KW-1133">Transmembrane helix</keyword>
<comment type="caution">
    <text evidence="2">The sequence shown here is derived from an EMBL/GenBank/DDBJ whole genome shotgun (WGS) entry which is preliminary data.</text>
</comment>
<accession>A0ABP8NQN1</accession>
<keyword evidence="1" id="KW-0812">Transmembrane</keyword>
<feature type="transmembrane region" description="Helical" evidence="1">
    <location>
        <begin position="95"/>
        <end position="120"/>
    </location>
</feature>
<proteinExistence type="predicted"/>
<feature type="transmembrane region" description="Helical" evidence="1">
    <location>
        <begin position="37"/>
        <end position="62"/>
    </location>
</feature>
<reference evidence="3" key="1">
    <citation type="journal article" date="2019" name="Int. J. Syst. Evol. Microbiol.">
        <title>The Global Catalogue of Microorganisms (GCM) 10K type strain sequencing project: providing services to taxonomists for standard genome sequencing and annotation.</title>
        <authorList>
            <consortium name="The Broad Institute Genomics Platform"/>
            <consortium name="The Broad Institute Genome Sequencing Center for Infectious Disease"/>
            <person name="Wu L."/>
            <person name="Ma J."/>
        </authorList>
    </citation>
    <scope>NUCLEOTIDE SEQUENCE [LARGE SCALE GENOMIC DNA]</scope>
    <source>
        <strain evidence="3">JCM 17759</strain>
    </source>
</reference>
<keyword evidence="3" id="KW-1185">Reference proteome</keyword>
<evidence type="ECO:0000256" key="1">
    <source>
        <dbReference type="SAM" id="Phobius"/>
    </source>
</evidence>
<dbReference type="RefSeq" id="WP_345327889.1">
    <property type="nucleotide sequence ID" value="NZ_BAABGA010000120.1"/>
</dbReference>
<evidence type="ECO:0000313" key="3">
    <source>
        <dbReference type="Proteomes" id="UP001500840"/>
    </source>
</evidence>
<sequence length="227" mass="24530">MTESSSEAAGHPTEANPYVQAQLADDVAVVRPTGITVVAVVCIVAGILGGLSSLGSLANTLFAQRFASMFTPTGAAGEIQGEMQREMMAVLGRYYFVNIALSFLGIAIGAALFAGGIGLIQRKLWSRSWIRRTLLVAIFFEAVRVVVYSLTQFELFPVTQEYMQKIAGQQGGGMGGETMAWFSTIGVVISMLFIVGWFSLKLFLMIWGRRYLAKPMLDGYFGVPASS</sequence>